<dbReference type="InterPro" id="IPR050637">
    <property type="entry name" value="NLRP_innate_immun_reg"/>
</dbReference>
<dbReference type="Pfam" id="PF15112">
    <property type="entry name" value="DUF4559"/>
    <property type="match status" value="1"/>
</dbReference>
<comment type="subcellular location">
    <subcellularLocation>
        <location evidence="1">Cytoplasm</location>
    </subcellularLocation>
</comment>
<organism evidence="5 6">
    <name type="scientific">Ridgeia piscesae</name>
    <name type="common">Tubeworm</name>
    <dbReference type="NCBI Taxonomy" id="27915"/>
    <lineage>
        <taxon>Eukaryota</taxon>
        <taxon>Metazoa</taxon>
        <taxon>Spiralia</taxon>
        <taxon>Lophotrochozoa</taxon>
        <taxon>Annelida</taxon>
        <taxon>Polychaeta</taxon>
        <taxon>Sedentaria</taxon>
        <taxon>Canalipalpata</taxon>
        <taxon>Sabellida</taxon>
        <taxon>Siboglinidae</taxon>
        <taxon>Ridgeia</taxon>
    </lineage>
</organism>
<evidence type="ECO:0000256" key="1">
    <source>
        <dbReference type="ARBA" id="ARBA00004496"/>
    </source>
</evidence>
<evidence type="ECO:0000256" key="3">
    <source>
        <dbReference type="ARBA" id="ARBA00022737"/>
    </source>
</evidence>
<protein>
    <recommendedName>
        <fullName evidence="4">NACHT domain-containing protein</fullName>
    </recommendedName>
</protein>
<keyword evidence="3" id="KW-0677">Repeat</keyword>
<dbReference type="InterPro" id="IPR007111">
    <property type="entry name" value="NACHT_NTPase"/>
</dbReference>
<sequence length="564" mass="65208">MGQRNVHSPQPLLERFRDKEYVAWLKASQALLVTAEALYDYCEKPLRQYHQTLCANLPKPPCTGPCGRDRGIPCWGNADETRWDTNFWEVAKVFMAYGKDVSCTGPADTDPLGLLQLVVNCDLFDTFITFDRQPVRDVRTIRNDLFHSPDFRMSKSDLKSCIDTMIKLLEDPVDKLVKFVKRHEGLRKCFADDISKLTSQVKKNTEKILKIEESAKAKLRSKFIVMVSRTTLDESFVQLRLQDSKEESLPDVLTYRDVEYLERCRQSAQEVKLEQLFSKLKNDDIVPKKVLIKGRAGVGKTTLIDFMLREWATRHSWPQFDYIFVIKLREVSERQWSIGDLLFLGLNLSSKEKKAVLDEIREHSNRTLVIVDSLDEFPLFLYSQSQFPFGTEVNLSEMISIIINCTWLPDSTVVVTSRHTDQIPSKVFCRIVDVYGFTMGGIETYVNNFCKENKQLRKFIWKNITTNPNMATFCHTPVQCVFMCNSLKDQFQHSESGSIPDMTTMTQLYVKATYRLAKKLHPRLKPDKGQANLKHVFRILKAPFTKHAQLAKYGMENQLKSNLF</sequence>
<dbReference type="PROSITE" id="PS50837">
    <property type="entry name" value="NACHT"/>
    <property type="match status" value="1"/>
</dbReference>
<name>A0AAD9N4D7_RIDPI</name>
<dbReference type="Gene3D" id="3.40.50.300">
    <property type="entry name" value="P-loop containing nucleotide triphosphate hydrolases"/>
    <property type="match status" value="1"/>
</dbReference>
<dbReference type="EMBL" id="JAODUO010001983">
    <property type="protein sequence ID" value="KAK2156295.1"/>
    <property type="molecule type" value="Genomic_DNA"/>
</dbReference>
<dbReference type="Pfam" id="PF05729">
    <property type="entry name" value="NACHT"/>
    <property type="match status" value="1"/>
</dbReference>
<dbReference type="SUPFAM" id="SSF52540">
    <property type="entry name" value="P-loop containing nucleoside triphosphate hydrolases"/>
    <property type="match status" value="1"/>
</dbReference>
<dbReference type="Proteomes" id="UP001209878">
    <property type="component" value="Unassembled WGS sequence"/>
</dbReference>
<evidence type="ECO:0000313" key="6">
    <source>
        <dbReference type="Proteomes" id="UP001209878"/>
    </source>
</evidence>
<dbReference type="PANTHER" id="PTHR45690:SF19">
    <property type="entry name" value="NACHT, LRR AND PYD DOMAINS-CONTAINING PROTEIN 3"/>
    <property type="match status" value="1"/>
</dbReference>
<dbReference type="AlphaFoldDB" id="A0AAD9N4D7"/>
<proteinExistence type="predicted"/>
<keyword evidence="6" id="KW-1185">Reference proteome</keyword>
<gene>
    <name evidence="5" type="ORF">NP493_1980g00017</name>
</gene>
<feature type="domain" description="NACHT" evidence="4">
    <location>
        <begin position="288"/>
        <end position="418"/>
    </location>
</feature>
<dbReference type="InterPro" id="IPR027417">
    <property type="entry name" value="P-loop_NTPase"/>
</dbReference>
<dbReference type="GO" id="GO:0005737">
    <property type="term" value="C:cytoplasm"/>
    <property type="evidence" value="ECO:0007669"/>
    <property type="project" value="UniProtKB-SubCell"/>
</dbReference>
<keyword evidence="2" id="KW-0963">Cytoplasm</keyword>
<reference evidence="5" key="1">
    <citation type="journal article" date="2023" name="Mol. Biol. Evol.">
        <title>Third-Generation Sequencing Reveals the Adaptive Role of the Epigenome in Three Deep-Sea Polychaetes.</title>
        <authorList>
            <person name="Perez M."/>
            <person name="Aroh O."/>
            <person name="Sun Y."/>
            <person name="Lan Y."/>
            <person name="Juniper S.K."/>
            <person name="Young C.R."/>
            <person name="Angers B."/>
            <person name="Qian P.Y."/>
        </authorList>
    </citation>
    <scope>NUCLEOTIDE SEQUENCE</scope>
    <source>
        <strain evidence="5">R07B-5</strain>
    </source>
</reference>
<dbReference type="PANTHER" id="PTHR45690">
    <property type="entry name" value="NACHT, LRR AND PYD DOMAINS-CONTAINING PROTEIN 12"/>
    <property type="match status" value="1"/>
</dbReference>
<evidence type="ECO:0000259" key="4">
    <source>
        <dbReference type="PROSITE" id="PS50837"/>
    </source>
</evidence>
<evidence type="ECO:0000256" key="2">
    <source>
        <dbReference type="ARBA" id="ARBA00022490"/>
    </source>
</evidence>
<evidence type="ECO:0000313" key="5">
    <source>
        <dbReference type="EMBL" id="KAK2156295.1"/>
    </source>
</evidence>
<accession>A0AAD9N4D7</accession>
<dbReference type="InterPro" id="IPR027897">
    <property type="entry name" value="DUF4559"/>
</dbReference>
<comment type="caution">
    <text evidence="5">The sequence shown here is derived from an EMBL/GenBank/DDBJ whole genome shotgun (WGS) entry which is preliminary data.</text>
</comment>